<evidence type="ECO:0000256" key="4">
    <source>
        <dbReference type="ARBA" id="ARBA00022989"/>
    </source>
</evidence>
<feature type="non-terminal residue" evidence="12">
    <location>
        <position position="1"/>
    </location>
</feature>
<dbReference type="GO" id="GO:0044877">
    <property type="term" value="F:protein-containing complex binding"/>
    <property type="evidence" value="ECO:0007669"/>
    <property type="project" value="TreeGrafter"/>
</dbReference>
<dbReference type="InterPro" id="IPR001810">
    <property type="entry name" value="F-box_dom"/>
</dbReference>
<sequence>HIPPELLDRLQTFSLFKNAPPVFLKLIAKRLKLIQFHPQEYILREGEPSKSMYWILRGTVGVTSADGEATSAELGPESFFGEIGIMFNRPRTATVVARTRVLLGVLTADALNEVLPDFPLIERLIRDEAQERLAMLEKKKRAGLASLSSLNRNNSSGKFSSNLSAVNASLAANTVTSFPDFLKSLPIFKSLPSSIIHELALDVELKKFNAFEYIFKKGDTGRDIFFIVDGEVEVVDPALDVPSILARLGPGKYFGEMAFLISLNENNSLETPHNSQRSADIRTVADTVLLVVTGDKLANICEKNPLIFNEIKKTAGERNQHNDFCIADKNSTVLSHPKLLKRIPVKALVDEEDSSEKSFPFNNICWNKISSEEGTTEMDPIEYSQHTPINHAQKVESVSPVSECHYTQSIFSSSGSSTSNTSIQSSNGNDKKRKSHSQLPLIKVNPTPPPINSISVGRFQRQPFHYMPIAKRLRLTNSNHSRRRSSVLTAGPLTDRIMLIVFSYLDLKTLMKVRRVCSRWAHLLAASPDLVRNLDLTLWNTAITDNVLLHITDFVGDRPQHIDISNCFHITDVGFSYMVNEIGIRGNLKSLKMKSAWKISSMAIMDLSFPSVGQHLEEINLTNCRNVNDDVFERLIGCPCDTDHQKQLHYKGPSRFPSLKPDNIYDDYFNSHNIGCANLKKMDLSYCKHMTDKSMAILAGRASDRIEELILTRCTTITDNGFHYWSLHQFPKLRKLVLKDCTFLSDNSIISIATSAPNLTYLDISFCCALTDSAIDFLCFCCKDLRYLNISFCGGAVSDISLISISRLQYLEILIIRSCLRVTREGIDRLLAGSGESLKLIDLAQCKNAHHYPFGGGPAEKWCPRSGSRSAFIKIEPFDRVIEIIL</sequence>
<dbReference type="GO" id="GO:0005221">
    <property type="term" value="F:intracellularly cyclic nucleotide-activated monoatomic cation channel activity"/>
    <property type="evidence" value="ECO:0007669"/>
    <property type="project" value="InterPro"/>
</dbReference>
<dbReference type="InterPro" id="IPR050866">
    <property type="entry name" value="CNG_cation_channel"/>
</dbReference>
<dbReference type="SMART" id="SM00367">
    <property type="entry name" value="LRR_CC"/>
    <property type="match status" value="7"/>
</dbReference>
<dbReference type="SUPFAM" id="SSF52047">
    <property type="entry name" value="RNI-like"/>
    <property type="match status" value="1"/>
</dbReference>
<proteinExistence type="predicted"/>
<dbReference type="EMBL" id="KV454014">
    <property type="protein sequence ID" value="ODV95536.1"/>
    <property type="molecule type" value="Genomic_DNA"/>
</dbReference>
<keyword evidence="6" id="KW-0472">Membrane</keyword>
<feature type="region of interest" description="Disordered" evidence="9">
    <location>
        <begin position="412"/>
        <end position="444"/>
    </location>
</feature>
<dbReference type="AlphaFoldDB" id="A0A1E4TUX6"/>
<dbReference type="SMART" id="SM00100">
    <property type="entry name" value="cNMP"/>
    <property type="match status" value="2"/>
</dbReference>
<dbReference type="GO" id="GO:0016020">
    <property type="term" value="C:membrane"/>
    <property type="evidence" value="ECO:0007669"/>
    <property type="project" value="UniProtKB-SubCell"/>
</dbReference>
<evidence type="ECO:0000256" key="6">
    <source>
        <dbReference type="ARBA" id="ARBA00023136"/>
    </source>
</evidence>
<evidence type="ECO:0000256" key="8">
    <source>
        <dbReference type="ARBA" id="ARBA00023303"/>
    </source>
</evidence>
<evidence type="ECO:0000256" key="5">
    <source>
        <dbReference type="ARBA" id="ARBA00023065"/>
    </source>
</evidence>
<evidence type="ECO:0000259" key="11">
    <source>
        <dbReference type="PROSITE" id="PS50181"/>
    </source>
</evidence>
<dbReference type="InterPro" id="IPR000595">
    <property type="entry name" value="cNMP-bd_dom"/>
</dbReference>
<dbReference type="Pfam" id="PF00027">
    <property type="entry name" value="cNMP_binding"/>
    <property type="match status" value="2"/>
</dbReference>
<dbReference type="CDD" id="cd00038">
    <property type="entry name" value="CAP_ED"/>
    <property type="match status" value="2"/>
</dbReference>
<dbReference type="PANTHER" id="PTHR45638">
    <property type="entry name" value="CYCLIC NUCLEOTIDE-GATED CATION CHANNEL SUBUNIT A"/>
    <property type="match status" value="1"/>
</dbReference>
<dbReference type="InterPro" id="IPR057207">
    <property type="entry name" value="FBXL15_LRR"/>
</dbReference>
<keyword evidence="3" id="KW-0812">Transmembrane</keyword>
<dbReference type="InterPro" id="IPR014710">
    <property type="entry name" value="RmlC-like_jellyroll"/>
</dbReference>
<name>A0A1E4TUX6_PACTA</name>
<feature type="domain" description="Cyclic nucleotide-binding" evidence="10">
    <location>
        <begin position="15"/>
        <end position="132"/>
    </location>
</feature>
<dbReference type="InterPro" id="IPR018490">
    <property type="entry name" value="cNMP-bd_dom_sf"/>
</dbReference>
<dbReference type="InterPro" id="IPR032675">
    <property type="entry name" value="LRR_dom_sf"/>
</dbReference>
<evidence type="ECO:0000256" key="1">
    <source>
        <dbReference type="ARBA" id="ARBA00004141"/>
    </source>
</evidence>
<comment type="subcellular location">
    <subcellularLocation>
        <location evidence="1">Membrane</location>
        <topology evidence="1">Multi-pass membrane protein</topology>
    </subcellularLocation>
</comment>
<dbReference type="Pfam" id="PF25372">
    <property type="entry name" value="DUF7885"/>
    <property type="match status" value="1"/>
</dbReference>
<feature type="domain" description="Cyclic nucleotide-binding" evidence="10">
    <location>
        <begin position="187"/>
        <end position="300"/>
    </location>
</feature>
<evidence type="ECO:0000256" key="9">
    <source>
        <dbReference type="SAM" id="MobiDB-lite"/>
    </source>
</evidence>
<dbReference type="Gene3D" id="2.60.120.10">
    <property type="entry name" value="Jelly Rolls"/>
    <property type="match status" value="2"/>
</dbReference>
<evidence type="ECO:0000256" key="2">
    <source>
        <dbReference type="ARBA" id="ARBA00022448"/>
    </source>
</evidence>
<dbReference type="InterPro" id="IPR018488">
    <property type="entry name" value="cNMP-bd_CS"/>
</dbReference>
<dbReference type="OrthoDB" id="421226at2759"/>
<dbReference type="SUPFAM" id="SSF51206">
    <property type="entry name" value="cAMP-binding domain-like"/>
    <property type="match status" value="2"/>
</dbReference>
<evidence type="ECO:0000313" key="12">
    <source>
        <dbReference type="EMBL" id="ODV95536.1"/>
    </source>
</evidence>
<organism evidence="12 13">
    <name type="scientific">Pachysolen tannophilus NRRL Y-2460</name>
    <dbReference type="NCBI Taxonomy" id="669874"/>
    <lineage>
        <taxon>Eukaryota</taxon>
        <taxon>Fungi</taxon>
        <taxon>Dikarya</taxon>
        <taxon>Ascomycota</taxon>
        <taxon>Saccharomycotina</taxon>
        <taxon>Pichiomycetes</taxon>
        <taxon>Pachysolenaceae</taxon>
        <taxon>Pachysolen</taxon>
    </lineage>
</organism>
<keyword evidence="7" id="KW-1071">Ligand-gated ion channel</keyword>
<evidence type="ECO:0000259" key="10">
    <source>
        <dbReference type="PROSITE" id="PS50042"/>
    </source>
</evidence>
<evidence type="ECO:0000256" key="3">
    <source>
        <dbReference type="ARBA" id="ARBA00022692"/>
    </source>
</evidence>
<accession>A0A1E4TUX6</accession>
<evidence type="ECO:0000313" key="13">
    <source>
        <dbReference type="Proteomes" id="UP000094236"/>
    </source>
</evidence>
<reference evidence="13" key="1">
    <citation type="submission" date="2016-05" db="EMBL/GenBank/DDBJ databases">
        <title>Comparative genomics of biotechnologically important yeasts.</title>
        <authorList>
            <consortium name="DOE Joint Genome Institute"/>
            <person name="Riley R."/>
            <person name="Haridas S."/>
            <person name="Wolfe K.H."/>
            <person name="Lopes M.R."/>
            <person name="Hittinger C.T."/>
            <person name="Goker M."/>
            <person name="Salamov A."/>
            <person name="Wisecaver J."/>
            <person name="Long T.M."/>
            <person name="Aerts A.L."/>
            <person name="Barry K."/>
            <person name="Choi C."/>
            <person name="Clum A."/>
            <person name="Coughlan A.Y."/>
            <person name="Deshpande S."/>
            <person name="Douglass A.P."/>
            <person name="Hanson S.J."/>
            <person name="Klenk H.-P."/>
            <person name="Labutti K."/>
            <person name="Lapidus A."/>
            <person name="Lindquist E."/>
            <person name="Lipzen A."/>
            <person name="Meier-Kolthoff J.P."/>
            <person name="Ohm R.A."/>
            <person name="Otillar R.P."/>
            <person name="Pangilinan J."/>
            <person name="Peng Y."/>
            <person name="Rokas A."/>
            <person name="Rosa C.A."/>
            <person name="Scheuner C."/>
            <person name="Sibirny A.A."/>
            <person name="Slot J.C."/>
            <person name="Stielow J.B."/>
            <person name="Sun H."/>
            <person name="Kurtzman C.P."/>
            <person name="Blackwell M."/>
            <person name="Grigoriev I.V."/>
            <person name="Jeffries T.W."/>
        </authorList>
    </citation>
    <scope>NUCLEOTIDE SEQUENCE [LARGE SCALE GENOMIC DNA]</scope>
    <source>
        <strain evidence="13">NRRL Y-2460</strain>
    </source>
</reference>
<dbReference type="PROSITE" id="PS00889">
    <property type="entry name" value="CNMP_BINDING_2"/>
    <property type="match status" value="1"/>
</dbReference>
<protein>
    <recommendedName>
        <fullName evidence="14">Cyclic nucleotide-binding domain-containing protein</fullName>
    </recommendedName>
</protein>
<dbReference type="Proteomes" id="UP000094236">
    <property type="component" value="Unassembled WGS sequence"/>
</dbReference>
<evidence type="ECO:0008006" key="14">
    <source>
        <dbReference type="Google" id="ProtNLM"/>
    </source>
</evidence>
<dbReference type="FunFam" id="2.60.120.10:FF:000057">
    <property type="entry name" value="Cyclic nucleotide-binding domain protein"/>
    <property type="match status" value="1"/>
</dbReference>
<dbReference type="Gene3D" id="1.20.1280.50">
    <property type="match status" value="1"/>
</dbReference>
<dbReference type="Gene3D" id="3.80.10.10">
    <property type="entry name" value="Ribonuclease Inhibitor"/>
    <property type="match status" value="3"/>
</dbReference>
<dbReference type="PROSITE" id="PS50181">
    <property type="entry name" value="FBOX"/>
    <property type="match status" value="1"/>
</dbReference>
<evidence type="ECO:0000256" key="7">
    <source>
        <dbReference type="ARBA" id="ARBA00023286"/>
    </source>
</evidence>
<dbReference type="PROSITE" id="PS50042">
    <property type="entry name" value="CNMP_BINDING_3"/>
    <property type="match status" value="2"/>
</dbReference>
<feature type="domain" description="F-box" evidence="11">
    <location>
        <begin position="487"/>
        <end position="534"/>
    </location>
</feature>
<dbReference type="InterPro" id="IPR006553">
    <property type="entry name" value="Leu-rich_rpt_Cys-con_subtyp"/>
</dbReference>
<dbReference type="InterPro" id="IPR036047">
    <property type="entry name" value="F-box-like_dom_sf"/>
</dbReference>
<keyword evidence="13" id="KW-1185">Reference proteome</keyword>
<dbReference type="PANTHER" id="PTHR45638:SF24">
    <property type="entry name" value="CYCLIC NUCLEOTIDE-BINDING DOMAIN PROTEIN (AFU_ORTHOLOGUE AFUA_2G03170)"/>
    <property type="match status" value="1"/>
</dbReference>
<dbReference type="SUPFAM" id="SSF81383">
    <property type="entry name" value="F-box domain"/>
    <property type="match status" value="1"/>
</dbReference>
<keyword evidence="2" id="KW-0813">Transport</keyword>
<dbReference type="STRING" id="669874.A0A1E4TUX6"/>
<keyword evidence="8" id="KW-0407">Ion channel</keyword>
<gene>
    <name evidence="12" type="ORF">PACTADRAFT_20457</name>
</gene>
<keyword evidence="4" id="KW-1133">Transmembrane helix</keyword>
<feature type="compositionally biased region" description="Low complexity" evidence="9">
    <location>
        <begin position="412"/>
        <end position="428"/>
    </location>
</feature>
<dbReference type="Pfam" id="PF12937">
    <property type="entry name" value="F-box-like"/>
    <property type="match status" value="1"/>
</dbReference>
<feature type="non-terminal residue" evidence="12">
    <location>
        <position position="886"/>
    </location>
</feature>
<keyword evidence="5" id="KW-0406">Ion transport</keyword>